<dbReference type="AlphaFoldDB" id="A0A285VWL9"/>
<proteinExistence type="predicted"/>
<dbReference type="EMBL" id="OBQK01000039">
    <property type="protein sequence ID" value="SOC58435.1"/>
    <property type="molecule type" value="Genomic_DNA"/>
</dbReference>
<accession>A0A285VWL9</accession>
<evidence type="ECO:0000313" key="3">
    <source>
        <dbReference type="Proteomes" id="UP000219688"/>
    </source>
</evidence>
<feature type="compositionally biased region" description="Basic and acidic residues" evidence="1">
    <location>
        <begin position="327"/>
        <end position="338"/>
    </location>
</feature>
<organism evidence="2 3">
    <name type="scientific">Ornithinimicrobium cerasi</name>
    <dbReference type="NCBI Taxonomy" id="2248773"/>
    <lineage>
        <taxon>Bacteria</taxon>
        <taxon>Bacillati</taxon>
        <taxon>Actinomycetota</taxon>
        <taxon>Actinomycetes</taxon>
        <taxon>Micrococcales</taxon>
        <taxon>Ornithinimicrobiaceae</taxon>
        <taxon>Ornithinimicrobium</taxon>
    </lineage>
</organism>
<evidence type="ECO:0000256" key="1">
    <source>
        <dbReference type="SAM" id="MobiDB-lite"/>
    </source>
</evidence>
<protein>
    <submittedName>
        <fullName evidence="2">Uncharacterized protein</fullName>
    </submittedName>
</protein>
<dbReference type="Proteomes" id="UP000219688">
    <property type="component" value="Unassembled WGS sequence"/>
</dbReference>
<name>A0A285VWL9_9MICO</name>
<keyword evidence="3" id="KW-1185">Reference proteome</keyword>
<feature type="region of interest" description="Disordered" evidence="1">
    <location>
        <begin position="317"/>
        <end position="357"/>
    </location>
</feature>
<sequence length="357" mass="39023">MPADPASPRITLLGPQRRPRLKSVVSSLGLEGAHFTTITAGWRDRESEDAILVEELGGRTTNLRLWHLMQQLWEVDPELERADRERRAVLGELQELYLVGLEKAAEALTRITAQPPRHAWVQEMAVEDALQIMRDMDARHVERVQQLHHDFYERHQPQHRDAVVTARFAVGRAVAETDAVVIPGGHVGVLLGALHVFNLGPALADVSADVDEVAPGDGAPRLYRPVIAWGAGAMAVTERVLLFFDNAVVSPGVSEMLMRGLGLTRDLVALPSPKVRLDLRNTLRMRMLASRVAPASALLLDDGAEVTLDEEGRLPAGARVVGADGLPTEHRTLPRETPSDVSGETPTDTPPDGEEHA</sequence>
<evidence type="ECO:0000313" key="2">
    <source>
        <dbReference type="EMBL" id="SOC58435.1"/>
    </source>
</evidence>
<gene>
    <name evidence="2" type="ORF">SAMN05421879_1394</name>
</gene>
<dbReference type="RefSeq" id="WP_097189485.1">
    <property type="nucleotide sequence ID" value="NZ_OBQK01000039.1"/>
</dbReference>
<reference evidence="3" key="1">
    <citation type="submission" date="2017-08" db="EMBL/GenBank/DDBJ databases">
        <authorList>
            <person name="Varghese N."/>
            <person name="Submissions S."/>
        </authorList>
    </citation>
    <scope>NUCLEOTIDE SEQUENCE [LARGE SCALE GENOMIC DNA]</scope>
    <source>
        <strain evidence="3">USBA17B2</strain>
    </source>
</reference>